<organism evidence="2 3">
    <name type="scientific">Punica granatum</name>
    <name type="common">Pomegranate</name>
    <dbReference type="NCBI Taxonomy" id="22663"/>
    <lineage>
        <taxon>Eukaryota</taxon>
        <taxon>Viridiplantae</taxon>
        <taxon>Streptophyta</taxon>
        <taxon>Embryophyta</taxon>
        <taxon>Tracheophyta</taxon>
        <taxon>Spermatophyta</taxon>
        <taxon>Magnoliopsida</taxon>
        <taxon>eudicotyledons</taxon>
        <taxon>Gunneridae</taxon>
        <taxon>Pentapetalae</taxon>
        <taxon>rosids</taxon>
        <taxon>malvids</taxon>
        <taxon>Myrtales</taxon>
        <taxon>Lythraceae</taxon>
        <taxon>Punica</taxon>
    </lineage>
</organism>
<evidence type="ECO:0000313" key="3">
    <source>
        <dbReference type="Proteomes" id="UP000233551"/>
    </source>
</evidence>
<keyword evidence="3" id="KW-1185">Reference proteome</keyword>
<gene>
    <name evidence="2" type="ORF">CRG98_044515</name>
</gene>
<dbReference type="Proteomes" id="UP000233551">
    <property type="component" value="Unassembled WGS sequence"/>
</dbReference>
<name>A0A2I0HU16_PUNGR</name>
<evidence type="ECO:0000313" key="2">
    <source>
        <dbReference type="EMBL" id="PKI35093.1"/>
    </source>
</evidence>
<comment type="caution">
    <text evidence="2">The sequence shown here is derived from an EMBL/GenBank/DDBJ whole genome shotgun (WGS) entry which is preliminary data.</text>
</comment>
<accession>A0A2I0HU16</accession>
<dbReference type="EMBL" id="PGOL01005456">
    <property type="protein sequence ID" value="PKI35093.1"/>
    <property type="molecule type" value="Genomic_DNA"/>
</dbReference>
<reference evidence="2 3" key="1">
    <citation type="submission" date="2017-11" db="EMBL/GenBank/DDBJ databases">
        <title>De-novo sequencing of pomegranate (Punica granatum L.) genome.</title>
        <authorList>
            <person name="Akparov Z."/>
            <person name="Amiraslanov A."/>
            <person name="Hajiyeva S."/>
            <person name="Abbasov M."/>
            <person name="Kaur K."/>
            <person name="Hamwieh A."/>
            <person name="Solovyev V."/>
            <person name="Salamov A."/>
            <person name="Braich B."/>
            <person name="Kosarev P."/>
            <person name="Mahmoud A."/>
            <person name="Hajiyev E."/>
            <person name="Babayeva S."/>
            <person name="Izzatullayeva V."/>
            <person name="Mammadov A."/>
            <person name="Mammadov A."/>
            <person name="Sharifova S."/>
            <person name="Ojaghi J."/>
            <person name="Eynullazada K."/>
            <person name="Bayramov B."/>
            <person name="Abdulazimova A."/>
            <person name="Shahmuradov I."/>
        </authorList>
    </citation>
    <scope>NUCLEOTIDE SEQUENCE [LARGE SCALE GENOMIC DNA]</scope>
    <source>
        <strain evidence="3">cv. AG2017</strain>
        <tissue evidence="2">Leaf</tissue>
    </source>
</reference>
<sequence length="178" mass="19227">MELNEGMLMCRRSGSVVAASRPPSRSLLERVWRPFLRLTSRRSVRALEEEDCAVGDHLGLGSTCSVSPATDPGNCYSETPCLDQATTPVADLRQVMNLRPEPLAAGLGAFVSSGAEAAEVAVPERGSGRKKRKTRQRAERRGIRMNRVEIQNSGCRVGCSQAIRAMSALNGQLDAPFA</sequence>
<feature type="region of interest" description="Disordered" evidence="1">
    <location>
        <begin position="121"/>
        <end position="141"/>
    </location>
</feature>
<protein>
    <submittedName>
        <fullName evidence="2">Uncharacterized protein</fullName>
    </submittedName>
</protein>
<proteinExistence type="predicted"/>
<evidence type="ECO:0000256" key="1">
    <source>
        <dbReference type="SAM" id="MobiDB-lite"/>
    </source>
</evidence>
<dbReference type="AlphaFoldDB" id="A0A2I0HU16"/>